<dbReference type="PANTHER" id="PTHR43744:SF12">
    <property type="entry name" value="ABC TRANSPORTER PERMEASE PROTEIN MG189-RELATED"/>
    <property type="match status" value="1"/>
</dbReference>
<feature type="domain" description="ABC transmembrane type-1" evidence="8">
    <location>
        <begin position="73"/>
        <end position="264"/>
    </location>
</feature>
<dbReference type="InterPro" id="IPR035906">
    <property type="entry name" value="MetI-like_sf"/>
</dbReference>
<dbReference type="Pfam" id="PF00528">
    <property type="entry name" value="BPD_transp_1"/>
    <property type="match status" value="1"/>
</dbReference>
<dbReference type="AlphaFoldDB" id="A0A941EQ80"/>
<dbReference type="EMBL" id="JAGSOG010000144">
    <property type="protein sequence ID" value="MBR7836480.1"/>
    <property type="molecule type" value="Genomic_DNA"/>
</dbReference>
<keyword evidence="3" id="KW-1003">Cell membrane</keyword>
<evidence type="ECO:0000256" key="3">
    <source>
        <dbReference type="ARBA" id="ARBA00022475"/>
    </source>
</evidence>
<feature type="transmembrane region" description="Helical" evidence="7">
    <location>
        <begin position="187"/>
        <end position="208"/>
    </location>
</feature>
<evidence type="ECO:0000313" key="10">
    <source>
        <dbReference type="Proteomes" id="UP000675781"/>
    </source>
</evidence>
<dbReference type="SUPFAM" id="SSF161098">
    <property type="entry name" value="MetI-like"/>
    <property type="match status" value="1"/>
</dbReference>
<evidence type="ECO:0000256" key="2">
    <source>
        <dbReference type="ARBA" id="ARBA00022448"/>
    </source>
</evidence>
<evidence type="ECO:0000259" key="8">
    <source>
        <dbReference type="PROSITE" id="PS50928"/>
    </source>
</evidence>
<keyword evidence="6 7" id="KW-0472">Membrane</keyword>
<feature type="transmembrane region" description="Helical" evidence="7">
    <location>
        <begin position="77"/>
        <end position="96"/>
    </location>
</feature>
<evidence type="ECO:0000313" key="9">
    <source>
        <dbReference type="EMBL" id="MBR7836480.1"/>
    </source>
</evidence>
<keyword evidence="5 7" id="KW-1133">Transmembrane helix</keyword>
<sequence length="279" mass="30544">MNRTRTRTRTWLRCGLLGLFAVPWIGLPLWMLVVNSFKTQGDASVLSLGLPSRWNLVANYRTVIDQGSYFTGLLNSLLIAVPTIAAVLLFGSMAAWAYARSQSRSLRVAYYATALSIVLPPAIIPTVYVLTQLGLNGSRLGYLLTITGTRLGVVVFLATGFIRTLPVDYEEAAALDGAGRWRIYRQMILPLLAPVLVTASVMLIISVWNDFFFALFLLPNTSESTLPLTLFQFASTSTHGVAWNLVFAHVVLSSLPLLVAYVFLQRRVLSGLTEGGVTG</sequence>
<evidence type="ECO:0000256" key="6">
    <source>
        <dbReference type="ARBA" id="ARBA00023136"/>
    </source>
</evidence>
<evidence type="ECO:0000256" key="4">
    <source>
        <dbReference type="ARBA" id="ARBA00022692"/>
    </source>
</evidence>
<evidence type="ECO:0000256" key="1">
    <source>
        <dbReference type="ARBA" id="ARBA00004651"/>
    </source>
</evidence>
<evidence type="ECO:0000256" key="7">
    <source>
        <dbReference type="RuleBase" id="RU363032"/>
    </source>
</evidence>
<evidence type="ECO:0000256" key="5">
    <source>
        <dbReference type="ARBA" id="ARBA00022989"/>
    </source>
</evidence>
<organism evidence="9 10">
    <name type="scientific">Actinospica durhamensis</name>
    <dbReference type="NCBI Taxonomy" id="1508375"/>
    <lineage>
        <taxon>Bacteria</taxon>
        <taxon>Bacillati</taxon>
        <taxon>Actinomycetota</taxon>
        <taxon>Actinomycetes</taxon>
        <taxon>Catenulisporales</taxon>
        <taxon>Actinospicaceae</taxon>
        <taxon>Actinospica</taxon>
    </lineage>
</organism>
<proteinExistence type="inferred from homology"/>
<feature type="transmembrane region" description="Helical" evidence="7">
    <location>
        <begin position="241"/>
        <end position="264"/>
    </location>
</feature>
<dbReference type="RefSeq" id="WP_212530958.1">
    <property type="nucleotide sequence ID" value="NZ_JAGSOG010000144.1"/>
</dbReference>
<dbReference type="Gene3D" id="1.10.3720.10">
    <property type="entry name" value="MetI-like"/>
    <property type="match status" value="1"/>
</dbReference>
<keyword evidence="10" id="KW-1185">Reference proteome</keyword>
<dbReference type="GO" id="GO:0005886">
    <property type="term" value="C:plasma membrane"/>
    <property type="evidence" value="ECO:0007669"/>
    <property type="project" value="UniProtKB-SubCell"/>
</dbReference>
<feature type="transmembrane region" description="Helical" evidence="7">
    <location>
        <begin position="142"/>
        <end position="166"/>
    </location>
</feature>
<dbReference type="PANTHER" id="PTHR43744">
    <property type="entry name" value="ABC TRANSPORTER PERMEASE PROTEIN MG189-RELATED-RELATED"/>
    <property type="match status" value="1"/>
</dbReference>
<dbReference type="GO" id="GO:0055085">
    <property type="term" value="P:transmembrane transport"/>
    <property type="evidence" value="ECO:0007669"/>
    <property type="project" value="InterPro"/>
</dbReference>
<comment type="subcellular location">
    <subcellularLocation>
        <location evidence="1 7">Cell membrane</location>
        <topology evidence="1 7">Multi-pass membrane protein</topology>
    </subcellularLocation>
</comment>
<name>A0A941EQ80_9ACTN</name>
<gene>
    <name evidence="9" type="ORF">KDL01_24595</name>
</gene>
<feature type="transmembrane region" description="Helical" evidence="7">
    <location>
        <begin position="108"/>
        <end position="130"/>
    </location>
</feature>
<comment type="similarity">
    <text evidence="7">Belongs to the binding-protein-dependent transport system permease family.</text>
</comment>
<keyword evidence="4 7" id="KW-0812">Transmembrane</keyword>
<dbReference type="PROSITE" id="PS50928">
    <property type="entry name" value="ABC_TM1"/>
    <property type="match status" value="1"/>
</dbReference>
<comment type="caution">
    <text evidence="9">The sequence shown here is derived from an EMBL/GenBank/DDBJ whole genome shotgun (WGS) entry which is preliminary data.</text>
</comment>
<keyword evidence="2 7" id="KW-0813">Transport</keyword>
<reference evidence="9" key="1">
    <citation type="submission" date="2021-04" db="EMBL/GenBank/DDBJ databases">
        <title>Genome based classification of Actinospica acidithermotolerans sp. nov., an actinobacterium isolated from an Indonesian hot spring.</title>
        <authorList>
            <person name="Kusuma A.B."/>
            <person name="Putra K.E."/>
            <person name="Nafisah S."/>
            <person name="Loh J."/>
            <person name="Nouioui I."/>
            <person name="Goodfellow M."/>
        </authorList>
    </citation>
    <scope>NUCLEOTIDE SEQUENCE</scope>
    <source>
        <strain evidence="9">CSCA 57</strain>
    </source>
</reference>
<dbReference type="InterPro" id="IPR000515">
    <property type="entry name" value="MetI-like"/>
</dbReference>
<dbReference type="CDD" id="cd06261">
    <property type="entry name" value="TM_PBP2"/>
    <property type="match status" value="1"/>
</dbReference>
<protein>
    <submittedName>
        <fullName evidence="9">Carbohydrate ABC transporter permease</fullName>
    </submittedName>
</protein>
<feature type="transmembrane region" description="Helical" evidence="7">
    <location>
        <begin position="12"/>
        <end position="33"/>
    </location>
</feature>
<accession>A0A941EQ80</accession>
<dbReference type="Proteomes" id="UP000675781">
    <property type="component" value="Unassembled WGS sequence"/>
</dbReference>